<organism evidence="1 2">
    <name type="scientific">Aspergillus arachidicola</name>
    <dbReference type="NCBI Taxonomy" id="656916"/>
    <lineage>
        <taxon>Eukaryota</taxon>
        <taxon>Fungi</taxon>
        <taxon>Dikarya</taxon>
        <taxon>Ascomycota</taxon>
        <taxon>Pezizomycotina</taxon>
        <taxon>Eurotiomycetes</taxon>
        <taxon>Eurotiomycetidae</taxon>
        <taxon>Eurotiales</taxon>
        <taxon>Aspergillaceae</taxon>
        <taxon>Aspergillus</taxon>
        <taxon>Aspergillus subgen. Circumdati</taxon>
    </lineage>
</organism>
<comment type="caution">
    <text evidence="1">The sequence shown here is derived from an EMBL/GenBank/DDBJ whole genome shotgun (WGS) entry which is preliminary data.</text>
</comment>
<evidence type="ECO:0000313" key="1">
    <source>
        <dbReference type="EMBL" id="PIG79142.1"/>
    </source>
</evidence>
<dbReference type="AlphaFoldDB" id="A0A2G7FES3"/>
<protein>
    <submittedName>
        <fullName evidence="1">Uncharacterized protein</fullName>
    </submittedName>
</protein>
<accession>A0A2G7FES3</accession>
<reference evidence="1 2" key="1">
    <citation type="submission" date="2017-05" db="EMBL/GenBank/DDBJ databases">
        <title>Genome sequence for an aflatoxigenic pathogen of Argentinian peanut, Aspergillus arachidicola.</title>
        <authorList>
            <person name="Moore G."/>
            <person name="Beltz S.B."/>
            <person name="Mack B.M."/>
        </authorList>
    </citation>
    <scope>NUCLEOTIDE SEQUENCE [LARGE SCALE GENOMIC DNA]</scope>
    <source>
        <strain evidence="1 2">CBS 117610</strain>
    </source>
</reference>
<dbReference type="Proteomes" id="UP000231358">
    <property type="component" value="Unassembled WGS sequence"/>
</dbReference>
<name>A0A2G7FES3_9EURO</name>
<dbReference type="EMBL" id="NEXV01000707">
    <property type="protein sequence ID" value="PIG79142.1"/>
    <property type="molecule type" value="Genomic_DNA"/>
</dbReference>
<sequence length="17" mass="1808">MKPRFGGQGTSEAPVFV</sequence>
<keyword evidence="2" id="KW-1185">Reference proteome</keyword>
<proteinExistence type="predicted"/>
<gene>
    <name evidence="1" type="ORF">AARAC_007715</name>
</gene>
<evidence type="ECO:0000313" key="2">
    <source>
        <dbReference type="Proteomes" id="UP000231358"/>
    </source>
</evidence>